<keyword evidence="7" id="KW-1185">Reference proteome</keyword>
<evidence type="ECO:0000256" key="2">
    <source>
        <dbReference type="ARBA" id="ARBA00022692"/>
    </source>
</evidence>
<feature type="transmembrane region" description="Helical" evidence="5">
    <location>
        <begin position="28"/>
        <end position="44"/>
    </location>
</feature>
<comment type="caution">
    <text evidence="6">The sequence shown here is derived from an EMBL/GenBank/DDBJ whole genome shotgun (WGS) entry which is preliminary data.</text>
</comment>
<name>A0ABT0I1S9_9LACO</name>
<sequence>MILTLLIWAILIFCFIRGYKLGLVQELIILIGYLISWVVSLIYADDLTNLIHMDKITSNHVLSNSISFFIIFIIMFMIVKWVKKFFKIVKVIPLVRNIDALLGSIVSMLMAYMTIFLILNFLLLLNISNFKIQYSESKTASFIVNKTPILSHELYQKWFQ</sequence>
<evidence type="ECO:0000256" key="3">
    <source>
        <dbReference type="ARBA" id="ARBA00022989"/>
    </source>
</evidence>
<dbReference type="EMBL" id="JAJIAO010000003">
    <property type="protein sequence ID" value="MCK8624667.1"/>
    <property type="molecule type" value="Genomic_DNA"/>
</dbReference>
<dbReference type="RefSeq" id="WP_220728136.1">
    <property type="nucleotide sequence ID" value="NZ_BPLM01000005.1"/>
</dbReference>
<accession>A0ABT0I1S9</accession>
<organism evidence="6 7">
    <name type="scientific">Apilactobacillus xinyiensis</name>
    <dbReference type="NCBI Taxonomy" id="2841032"/>
    <lineage>
        <taxon>Bacteria</taxon>
        <taxon>Bacillati</taxon>
        <taxon>Bacillota</taxon>
        <taxon>Bacilli</taxon>
        <taxon>Lactobacillales</taxon>
        <taxon>Lactobacillaceae</taxon>
        <taxon>Apilactobacillus</taxon>
    </lineage>
</organism>
<comment type="subcellular location">
    <subcellularLocation>
        <location evidence="1">Membrane</location>
        <topology evidence="1">Multi-pass membrane protein</topology>
    </subcellularLocation>
</comment>
<proteinExistence type="predicted"/>
<keyword evidence="2 5" id="KW-0812">Transmembrane</keyword>
<evidence type="ECO:0000256" key="5">
    <source>
        <dbReference type="SAM" id="Phobius"/>
    </source>
</evidence>
<feature type="transmembrane region" description="Helical" evidence="5">
    <location>
        <begin position="102"/>
        <end position="125"/>
    </location>
</feature>
<dbReference type="PANTHER" id="PTHR37306">
    <property type="entry name" value="COLICIN V PRODUCTION PROTEIN"/>
    <property type="match status" value="1"/>
</dbReference>
<dbReference type="PANTHER" id="PTHR37306:SF1">
    <property type="entry name" value="COLICIN V PRODUCTION PROTEIN"/>
    <property type="match status" value="1"/>
</dbReference>
<evidence type="ECO:0000313" key="6">
    <source>
        <dbReference type="EMBL" id="MCK8624667.1"/>
    </source>
</evidence>
<keyword evidence="3 5" id="KW-1133">Transmembrane helix</keyword>
<evidence type="ECO:0000256" key="4">
    <source>
        <dbReference type="ARBA" id="ARBA00023136"/>
    </source>
</evidence>
<evidence type="ECO:0000313" key="7">
    <source>
        <dbReference type="Proteomes" id="UP001522905"/>
    </source>
</evidence>
<evidence type="ECO:0000256" key="1">
    <source>
        <dbReference type="ARBA" id="ARBA00004141"/>
    </source>
</evidence>
<protein>
    <submittedName>
        <fullName evidence="6">CvpA family protein</fullName>
    </submittedName>
</protein>
<reference evidence="6 7" key="1">
    <citation type="submission" date="2021-11" db="EMBL/GenBank/DDBJ databases">
        <title>Comparative genomics of bee honey and flower isolates.</title>
        <authorList>
            <person name="Bechtner J.D."/>
            <person name="Gallus M.K."/>
            <person name="Ehrmann M."/>
        </authorList>
    </citation>
    <scope>NUCLEOTIDE SEQUENCE [LARGE SCALE GENOMIC DNA]</scope>
    <source>
        <strain evidence="6 7">M161</strain>
    </source>
</reference>
<feature type="transmembrane region" description="Helical" evidence="5">
    <location>
        <begin position="65"/>
        <end position="82"/>
    </location>
</feature>
<dbReference type="Pfam" id="PF02674">
    <property type="entry name" value="Colicin_V"/>
    <property type="match status" value="1"/>
</dbReference>
<dbReference type="Proteomes" id="UP001522905">
    <property type="component" value="Unassembled WGS sequence"/>
</dbReference>
<keyword evidence="4 5" id="KW-0472">Membrane</keyword>
<gene>
    <name evidence="6" type="ORF">LNP07_03975</name>
</gene>
<dbReference type="InterPro" id="IPR003825">
    <property type="entry name" value="Colicin-V_CvpA"/>
</dbReference>